<dbReference type="EMBL" id="BPLR01003882">
    <property type="protein sequence ID" value="GIX89706.1"/>
    <property type="molecule type" value="Genomic_DNA"/>
</dbReference>
<dbReference type="Proteomes" id="UP001054945">
    <property type="component" value="Unassembled WGS sequence"/>
</dbReference>
<sequence length="42" mass="5011">LFIIKADEANKQMLKKSSSWYFIEKTAAHIDDSLRRRADERK</sequence>
<comment type="caution">
    <text evidence="1">The sequence shown here is derived from an EMBL/GenBank/DDBJ whole genome shotgun (WGS) entry which is preliminary data.</text>
</comment>
<name>A0AAV4P0H0_CAEEX</name>
<evidence type="ECO:0000313" key="1">
    <source>
        <dbReference type="EMBL" id="GIX89706.1"/>
    </source>
</evidence>
<feature type="non-terminal residue" evidence="1">
    <location>
        <position position="1"/>
    </location>
</feature>
<evidence type="ECO:0000313" key="2">
    <source>
        <dbReference type="Proteomes" id="UP001054945"/>
    </source>
</evidence>
<organism evidence="1 2">
    <name type="scientific">Caerostris extrusa</name>
    <name type="common">Bark spider</name>
    <name type="synonym">Caerostris bankana</name>
    <dbReference type="NCBI Taxonomy" id="172846"/>
    <lineage>
        <taxon>Eukaryota</taxon>
        <taxon>Metazoa</taxon>
        <taxon>Ecdysozoa</taxon>
        <taxon>Arthropoda</taxon>
        <taxon>Chelicerata</taxon>
        <taxon>Arachnida</taxon>
        <taxon>Araneae</taxon>
        <taxon>Araneomorphae</taxon>
        <taxon>Entelegynae</taxon>
        <taxon>Araneoidea</taxon>
        <taxon>Araneidae</taxon>
        <taxon>Caerostris</taxon>
    </lineage>
</organism>
<dbReference type="AlphaFoldDB" id="A0AAV4P0H0"/>
<proteinExistence type="predicted"/>
<gene>
    <name evidence="1" type="ORF">CEXT_146571</name>
</gene>
<accession>A0AAV4P0H0</accession>
<protein>
    <submittedName>
        <fullName evidence="1">Uncharacterized protein</fullName>
    </submittedName>
</protein>
<reference evidence="1 2" key="1">
    <citation type="submission" date="2021-06" db="EMBL/GenBank/DDBJ databases">
        <title>Caerostris extrusa draft genome.</title>
        <authorList>
            <person name="Kono N."/>
            <person name="Arakawa K."/>
        </authorList>
    </citation>
    <scope>NUCLEOTIDE SEQUENCE [LARGE SCALE GENOMIC DNA]</scope>
</reference>
<keyword evidence="2" id="KW-1185">Reference proteome</keyword>